<dbReference type="Proteomes" id="UP000671910">
    <property type="component" value="Chromosome"/>
</dbReference>
<dbReference type="AlphaFoldDB" id="A0A9E6MQA8"/>
<accession>A0A9E6MQA8</accession>
<dbReference type="Gene3D" id="1.10.3480.10">
    <property type="entry name" value="TorD-like"/>
    <property type="match status" value="1"/>
</dbReference>
<evidence type="ECO:0000313" key="3">
    <source>
        <dbReference type="Proteomes" id="UP000671910"/>
    </source>
</evidence>
<dbReference type="RefSeq" id="WP_166339421.1">
    <property type="nucleotide sequence ID" value="NZ_CP072829.1"/>
</dbReference>
<dbReference type="InterPro" id="IPR036411">
    <property type="entry name" value="TorD-like_sf"/>
</dbReference>
<dbReference type="KEGG" id="ebz:J7S26_07385"/>
<reference evidence="2" key="1">
    <citation type="submission" date="2021-04" db="EMBL/GenBank/DDBJ databases">
        <title>Novel species in family Eggerthellaceae.</title>
        <authorList>
            <person name="Zhang G."/>
        </authorList>
    </citation>
    <scope>NUCLEOTIDE SEQUENCE</scope>
    <source>
        <strain evidence="2">Zg-886</strain>
    </source>
</reference>
<dbReference type="SUPFAM" id="SSF89155">
    <property type="entry name" value="TorD-like"/>
    <property type="match status" value="1"/>
</dbReference>
<gene>
    <name evidence="2" type="ORF">J7S26_07385</name>
</gene>
<evidence type="ECO:0000256" key="1">
    <source>
        <dbReference type="ARBA" id="ARBA00023186"/>
    </source>
</evidence>
<name>A0A9E6MQA8_9ACTN</name>
<dbReference type="PANTHER" id="PTHR34227">
    <property type="entry name" value="CHAPERONE PROTEIN YCDY"/>
    <property type="match status" value="1"/>
</dbReference>
<proteinExistence type="predicted"/>
<organism evidence="2 3">
    <name type="scientific">Xiamenia xianingshaonis</name>
    <dbReference type="NCBI Taxonomy" id="2682776"/>
    <lineage>
        <taxon>Bacteria</taxon>
        <taxon>Bacillati</taxon>
        <taxon>Actinomycetota</taxon>
        <taxon>Coriobacteriia</taxon>
        <taxon>Eggerthellales</taxon>
        <taxon>Eggerthellaceae</taxon>
        <taxon>Xiamenia</taxon>
    </lineage>
</organism>
<evidence type="ECO:0000313" key="2">
    <source>
        <dbReference type="EMBL" id="QTU84165.1"/>
    </source>
</evidence>
<keyword evidence="1" id="KW-0143">Chaperone</keyword>
<dbReference type="Pfam" id="PF02613">
    <property type="entry name" value="Nitrate_red_del"/>
    <property type="match status" value="1"/>
</dbReference>
<dbReference type="InterPro" id="IPR050289">
    <property type="entry name" value="TorD/DmsD_chaperones"/>
</dbReference>
<protein>
    <submittedName>
        <fullName evidence="2">Molecular chaperone TorD family protein</fullName>
    </submittedName>
</protein>
<dbReference type="EMBL" id="CP072829">
    <property type="protein sequence ID" value="QTU84165.1"/>
    <property type="molecule type" value="Genomic_DNA"/>
</dbReference>
<sequence length="229" mass="24348">MDAAGERLADTADAAGTVQRREQAVELNAARRYLYALGQSLLGNEPTAQRLSDASVALLPEALSIVGLEGDEGVADAVLCAQADVDGACALYTRLFIGPATPKATPWESTYRSRSKALFRQETLAVRNAYRAEGLLTEAYPKVADDHIAIELGFLAALAGRMVDAAEAGDQAAYDRSAAASAAFLQHHLLVWIGDYAADLEAEAPGSLHARLVRLLVAFVRRDAELLAP</sequence>
<dbReference type="InterPro" id="IPR020945">
    <property type="entry name" value="DMSO/NO3_reduct_chaperone"/>
</dbReference>
<dbReference type="PANTHER" id="PTHR34227:SF1">
    <property type="entry name" value="DIMETHYL SULFOXIDE REDUCTASE CHAPERONE-RELATED"/>
    <property type="match status" value="1"/>
</dbReference>